<proteinExistence type="predicted"/>
<evidence type="ECO:0000313" key="2">
    <source>
        <dbReference type="EMBL" id="PRQ73482.1"/>
    </source>
</evidence>
<evidence type="ECO:0000256" key="1">
    <source>
        <dbReference type="SAM" id="MobiDB-lite"/>
    </source>
</evidence>
<dbReference type="AlphaFoldDB" id="A0A2T0A634"/>
<comment type="caution">
    <text evidence="2">The sequence shown here is derived from an EMBL/GenBank/DDBJ whole genome shotgun (WGS) entry which is preliminary data.</text>
</comment>
<feature type="compositionally biased region" description="Basic residues" evidence="1">
    <location>
        <begin position="118"/>
        <end position="128"/>
    </location>
</feature>
<feature type="compositionally biased region" description="Low complexity" evidence="1">
    <location>
        <begin position="70"/>
        <end position="83"/>
    </location>
</feature>
<feature type="compositionally biased region" description="Pro residues" evidence="1">
    <location>
        <begin position="98"/>
        <end position="112"/>
    </location>
</feature>
<accession>A0A2T0A634</accession>
<name>A0A2T0A634_RHOTO</name>
<organism evidence="2 3">
    <name type="scientific">Rhodotorula toruloides</name>
    <name type="common">Yeast</name>
    <name type="synonym">Rhodosporidium toruloides</name>
    <dbReference type="NCBI Taxonomy" id="5286"/>
    <lineage>
        <taxon>Eukaryota</taxon>
        <taxon>Fungi</taxon>
        <taxon>Dikarya</taxon>
        <taxon>Basidiomycota</taxon>
        <taxon>Pucciniomycotina</taxon>
        <taxon>Microbotryomycetes</taxon>
        <taxon>Sporidiobolales</taxon>
        <taxon>Sporidiobolaceae</taxon>
        <taxon>Rhodotorula</taxon>
    </lineage>
</organism>
<dbReference type="EMBL" id="LCTV02000008">
    <property type="protein sequence ID" value="PRQ73482.1"/>
    <property type="molecule type" value="Genomic_DNA"/>
</dbReference>
<dbReference type="Proteomes" id="UP000239560">
    <property type="component" value="Unassembled WGS sequence"/>
</dbReference>
<reference evidence="2 3" key="1">
    <citation type="journal article" date="2018" name="Elife">
        <title>Functional genomics of lipid metabolism in the oleaginous yeast Rhodosporidium toruloides.</title>
        <authorList>
            <person name="Coradetti S.T."/>
            <person name="Pinel D."/>
            <person name="Geiselman G."/>
            <person name="Ito M."/>
            <person name="Mondo S."/>
            <person name="Reilly M.C."/>
            <person name="Cheng Y.F."/>
            <person name="Bauer S."/>
            <person name="Grigoriev I."/>
            <person name="Gladden J.M."/>
            <person name="Simmons B.A."/>
            <person name="Brem R."/>
            <person name="Arkin A.P."/>
            <person name="Skerker J.M."/>
        </authorList>
    </citation>
    <scope>NUCLEOTIDE SEQUENCE [LARGE SCALE GENOMIC DNA]</scope>
    <source>
        <strain evidence="2 3">NBRC 0880</strain>
    </source>
</reference>
<feature type="region of interest" description="Disordered" evidence="1">
    <location>
        <begin position="70"/>
        <end position="150"/>
    </location>
</feature>
<sequence length="201" mass="21772">MTARTRRCRGSSAERERASLGKWTPAIQPIQSTDYWQSIEVGSMACDGVRAPFTLLLANLDRSPRAVLPLSPASPSSWTATRAKTQLDPSEHTHPRSPAAPSPLPALPPSLVVPPHTRPAHTHRRTRPVPRIQSSPPAHSHPDSQVPRTSNTLASDIRTSTQPAPRISRLFGSLLLRLCARHYETSTLVSAIRLSGNAGSA</sequence>
<feature type="region of interest" description="Disordered" evidence="1">
    <location>
        <begin position="1"/>
        <end position="20"/>
    </location>
</feature>
<protein>
    <submittedName>
        <fullName evidence="2">Uncharacterized protein</fullName>
    </submittedName>
</protein>
<evidence type="ECO:0000313" key="3">
    <source>
        <dbReference type="Proteomes" id="UP000239560"/>
    </source>
</evidence>
<gene>
    <name evidence="2" type="ORF">AAT19DRAFT_16235</name>
</gene>